<dbReference type="PANTHER" id="PTHR43115:SF4">
    <property type="entry name" value="DEHYDROGENASE_REDUCTASE SDR FAMILY MEMBER 11"/>
    <property type="match status" value="1"/>
</dbReference>
<organism evidence="4 5">
    <name type="scientific">Hermetia illucens</name>
    <name type="common">Black soldier fly</name>
    <dbReference type="NCBI Taxonomy" id="343691"/>
    <lineage>
        <taxon>Eukaryota</taxon>
        <taxon>Metazoa</taxon>
        <taxon>Ecdysozoa</taxon>
        <taxon>Arthropoda</taxon>
        <taxon>Hexapoda</taxon>
        <taxon>Insecta</taxon>
        <taxon>Pterygota</taxon>
        <taxon>Neoptera</taxon>
        <taxon>Endopterygota</taxon>
        <taxon>Diptera</taxon>
        <taxon>Brachycera</taxon>
        <taxon>Stratiomyomorpha</taxon>
        <taxon>Stratiomyidae</taxon>
        <taxon>Hermetiinae</taxon>
        <taxon>Hermetia</taxon>
    </lineage>
</organism>
<dbReference type="EMBL" id="LR899009">
    <property type="protein sequence ID" value="CAD7079033.1"/>
    <property type="molecule type" value="Genomic_DNA"/>
</dbReference>
<dbReference type="Gene3D" id="3.40.50.720">
    <property type="entry name" value="NAD(P)-binding Rossmann-like Domain"/>
    <property type="match status" value="1"/>
</dbReference>
<evidence type="ECO:0000256" key="1">
    <source>
        <dbReference type="ARBA" id="ARBA00006484"/>
    </source>
</evidence>
<dbReference type="PANTHER" id="PTHR43115">
    <property type="entry name" value="DEHYDROGENASE/REDUCTASE SDR FAMILY MEMBER 11"/>
    <property type="match status" value="1"/>
</dbReference>
<dbReference type="InterPro" id="IPR002347">
    <property type="entry name" value="SDR_fam"/>
</dbReference>
<reference evidence="4 5" key="1">
    <citation type="submission" date="2020-11" db="EMBL/GenBank/DDBJ databases">
        <authorList>
            <person name="Wallbank WR R."/>
            <person name="Pardo Diaz C."/>
            <person name="Kozak K."/>
            <person name="Martin S."/>
            <person name="Jiggins C."/>
            <person name="Moest M."/>
            <person name="Warren A I."/>
            <person name="Generalovic N T."/>
            <person name="Byers J.R.P. K."/>
            <person name="Montejo-Kovacevich G."/>
            <person name="Yen C E."/>
        </authorList>
    </citation>
    <scope>NUCLEOTIDE SEQUENCE [LARGE SCALE GENOMIC DNA]</scope>
</reference>
<dbReference type="PROSITE" id="PS00061">
    <property type="entry name" value="ADH_SHORT"/>
    <property type="match status" value="1"/>
</dbReference>
<protein>
    <submittedName>
        <fullName evidence="4">Uncharacterized protein</fullName>
    </submittedName>
</protein>
<dbReference type="InParanoid" id="A0A7R8UDZ9"/>
<dbReference type="InterPro" id="IPR036291">
    <property type="entry name" value="NAD(P)-bd_dom_sf"/>
</dbReference>
<dbReference type="PRINTS" id="PR00080">
    <property type="entry name" value="SDRFAMILY"/>
</dbReference>
<dbReference type="FunFam" id="3.40.50.720:FF:000047">
    <property type="entry name" value="NADP-dependent L-serine/L-allo-threonine dehydrogenase"/>
    <property type="match status" value="1"/>
</dbReference>
<sequence>MERWRDRVAVVTGASSGIGAAILTDLAKAGVIVVGLSRHPDRIRSFDLTPEAQSRVHPVQCDVTVEEAVKDTFKWVEDNLGGTDILVNCAGVFYQGRLIDEHLTPQIKETFDVEIMGTLFCTREAFQSMQRRNFDGHVVNINSVDGHHVVNLLQFDTNFCTNYAAAKFALTAMTEVYRQEFANAGTKVKISSVSPGLTNTTIGDHFISMVDMPVLNPADVSNAVLYCLGTPPHVQANNQATNIENLEWRA</sequence>
<evidence type="ECO:0000313" key="5">
    <source>
        <dbReference type="Proteomes" id="UP000594454"/>
    </source>
</evidence>
<dbReference type="GO" id="GO:0016616">
    <property type="term" value="F:oxidoreductase activity, acting on the CH-OH group of donors, NAD or NADP as acceptor"/>
    <property type="evidence" value="ECO:0007669"/>
    <property type="project" value="UniProtKB-ARBA"/>
</dbReference>
<dbReference type="OrthoDB" id="1933717at2759"/>
<dbReference type="SUPFAM" id="SSF51735">
    <property type="entry name" value="NAD(P)-binding Rossmann-fold domains"/>
    <property type="match status" value="1"/>
</dbReference>
<keyword evidence="2" id="KW-0560">Oxidoreductase</keyword>
<dbReference type="PRINTS" id="PR00081">
    <property type="entry name" value="GDHRDH"/>
</dbReference>
<name>A0A7R8UDZ9_HERIL</name>
<dbReference type="AlphaFoldDB" id="A0A7R8UDZ9"/>
<dbReference type="Proteomes" id="UP000594454">
    <property type="component" value="Chromosome 1"/>
</dbReference>
<evidence type="ECO:0000256" key="3">
    <source>
        <dbReference type="RuleBase" id="RU000363"/>
    </source>
</evidence>
<dbReference type="Pfam" id="PF00106">
    <property type="entry name" value="adh_short"/>
    <property type="match status" value="1"/>
</dbReference>
<keyword evidence="5" id="KW-1185">Reference proteome</keyword>
<proteinExistence type="inferred from homology"/>
<evidence type="ECO:0000313" key="4">
    <source>
        <dbReference type="EMBL" id="CAD7079033.1"/>
    </source>
</evidence>
<gene>
    <name evidence="4" type="ORF">HERILL_LOCUS2267</name>
</gene>
<accession>A0A7R8UDZ9</accession>
<evidence type="ECO:0000256" key="2">
    <source>
        <dbReference type="ARBA" id="ARBA00023002"/>
    </source>
</evidence>
<comment type="similarity">
    <text evidence="1 3">Belongs to the short-chain dehydrogenases/reductases (SDR) family.</text>
</comment>
<dbReference type="InterPro" id="IPR020904">
    <property type="entry name" value="Sc_DH/Rdtase_CS"/>
</dbReference>